<dbReference type="EMBL" id="CP107006">
    <property type="protein sequence ID" value="UYQ92614.1"/>
    <property type="molecule type" value="Genomic_DNA"/>
</dbReference>
<evidence type="ECO:0008006" key="5">
    <source>
        <dbReference type="Google" id="ProtNLM"/>
    </source>
</evidence>
<sequence length="294" mass="34185">MKQFLKYIFYTALLLMPSLLHAQEQLDTGALIMTESMQEIEERNKQAADAYIDSLSEESESDEEEERSYQTWEQYLRDQESFHLYDTSSPYGEVNRPEHLSPRSASVSVSDKLRADKSLNYDALTKPRKPRSGVWHDFMLWVFAHSLILFYVMLGLLGVLLLFGIYQVVVTGSFSFGGRKNVTWQPEQGPAEEVLPNDFESAARQAMADGNYRLAVRYQYLHTLHLLQHKELIVLLAEKTNADYMRELRGTTFHKPFSMLTLAYEYVWYGKVDLGQDQFNELNVRFAEFKNDLK</sequence>
<evidence type="ECO:0000313" key="4">
    <source>
        <dbReference type="Proteomes" id="UP001162741"/>
    </source>
</evidence>
<name>A0ABY6IYY6_9BACT</name>
<dbReference type="RefSeq" id="WP_244836128.1">
    <property type="nucleotide sequence ID" value="NZ_CP107006.1"/>
</dbReference>
<reference evidence="3" key="1">
    <citation type="submission" date="2022-10" db="EMBL/GenBank/DDBJ databases">
        <title>Chitinophaga sp. nov., isolated from soil.</title>
        <authorList>
            <person name="Jeon C.O."/>
        </authorList>
    </citation>
    <scope>NUCLEOTIDE SEQUENCE</scope>
    <source>
        <strain evidence="3">R8</strain>
    </source>
</reference>
<dbReference type="Proteomes" id="UP001162741">
    <property type="component" value="Chromosome"/>
</dbReference>
<protein>
    <recommendedName>
        <fullName evidence="5">DUF4129 domain-containing protein</fullName>
    </recommendedName>
</protein>
<keyword evidence="4" id="KW-1185">Reference proteome</keyword>
<evidence type="ECO:0000313" key="3">
    <source>
        <dbReference type="EMBL" id="UYQ92614.1"/>
    </source>
</evidence>
<organism evidence="3 4">
    <name type="scientific">Chitinophaga horti</name>
    <dbReference type="NCBI Taxonomy" id="2920382"/>
    <lineage>
        <taxon>Bacteria</taxon>
        <taxon>Pseudomonadati</taxon>
        <taxon>Bacteroidota</taxon>
        <taxon>Chitinophagia</taxon>
        <taxon>Chitinophagales</taxon>
        <taxon>Chitinophagaceae</taxon>
        <taxon>Chitinophaga</taxon>
    </lineage>
</organism>
<feature type="transmembrane region" description="Helical" evidence="1">
    <location>
        <begin position="138"/>
        <end position="166"/>
    </location>
</feature>
<evidence type="ECO:0000256" key="2">
    <source>
        <dbReference type="SAM" id="SignalP"/>
    </source>
</evidence>
<evidence type="ECO:0000256" key="1">
    <source>
        <dbReference type="SAM" id="Phobius"/>
    </source>
</evidence>
<keyword evidence="1" id="KW-0472">Membrane</keyword>
<keyword evidence="1" id="KW-1133">Transmembrane helix</keyword>
<accession>A0ABY6IYY6</accession>
<keyword evidence="1" id="KW-0812">Transmembrane</keyword>
<keyword evidence="2" id="KW-0732">Signal</keyword>
<gene>
    <name evidence="3" type="ORF">MKQ68_21260</name>
</gene>
<feature type="chain" id="PRO_5046604662" description="DUF4129 domain-containing protein" evidence="2">
    <location>
        <begin position="23"/>
        <end position="294"/>
    </location>
</feature>
<proteinExistence type="predicted"/>
<feature type="signal peptide" evidence="2">
    <location>
        <begin position="1"/>
        <end position="22"/>
    </location>
</feature>